<dbReference type="PANTHER" id="PTHR10877">
    <property type="entry name" value="POLYCYSTIN FAMILY MEMBER"/>
    <property type="match status" value="1"/>
</dbReference>
<keyword evidence="3" id="KW-1185">Reference proteome</keyword>
<dbReference type="PANTHER" id="PTHR10877:SF194">
    <property type="entry name" value="LOCATION OF VULVA DEFECTIVE 1"/>
    <property type="match status" value="1"/>
</dbReference>
<keyword evidence="1" id="KW-0472">Membrane</keyword>
<reference evidence="2 3" key="1">
    <citation type="submission" date="2022-12" db="EMBL/GenBank/DDBJ databases">
        <title>Chromosome-level genome of Tegillarca granosa.</title>
        <authorList>
            <person name="Kim J."/>
        </authorList>
    </citation>
    <scope>NUCLEOTIDE SEQUENCE [LARGE SCALE GENOMIC DNA]</scope>
    <source>
        <strain evidence="2">Teg-2019</strain>
        <tissue evidence="2">Adductor muscle</tissue>
    </source>
</reference>
<evidence type="ECO:0000313" key="3">
    <source>
        <dbReference type="Proteomes" id="UP001217089"/>
    </source>
</evidence>
<keyword evidence="1" id="KW-0812">Transmembrane</keyword>
<keyword evidence="1" id="KW-1133">Transmembrane helix</keyword>
<dbReference type="EMBL" id="JARBDR010000921">
    <property type="protein sequence ID" value="KAJ8299018.1"/>
    <property type="molecule type" value="Genomic_DNA"/>
</dbReference>
<evidence type="ECO:0000256" key="1">
    <source>
        <dbReference type="SAM" id="Phobius"/>
    </source>
</evidence>
<feature type="transmembrane region" description="Helical" evidence="1">
    <location>
        <begin position="56"/>
        <end position="75"/>
    </location>
</feature>
<name>A0ABQ9E0M0_TEGGR</name>
<feature type="transmembrane region" description="Helical" evidence="1">
    <location>
        <begin position="21"/>
        <end position="44"/>
    </location>
</feature>
<comment type="caution">
    <text evidence="2">The sequence shown here is derived from an EMBL/GenBank/DDBJ whole genome shotgun (WGS) entry which is preliminary data.</text>
</comment>
<organism evidence="2 3">
    <name type="scientific">Tegillarca granosa</name>
    <name type="common">Malaysian cockle</name>
    <name type="synonym">Anadara granosa</name>
    <dbReference type="NCBI Taxonomy" id="220873"/>
    <lineage>
        <taxon>Eukaryota</taxon>
        <taxon>Metazoa</taxon>
        <taxon>Spiralia</taxon>
        <taxon>Lophotrochozoa</taxon>
        <taxon>Mollusca</taxon>
        <taxon>Bivalvia</taxon>
        <taxon>Autobranchia</taxon>
        <taxon>Pteriomorphia</taxon>
        <taxon>Arcoida</taxon>
        <taxon>Arcoidea</taxon>
        <taxon>Arcidae</taxon>
        <taxon>Tegillarca</taxon>
    </lineage>
</organism>
<protein>
    <submittedName>
        <fullName evidence="2">Uncharacterized protein</fullName>
    </submittedName>
</protein>
<evidence type="ECO:0000313" key="2">
    <source>
        <dbReference type="EMBL" id="KAJ8299018.1"/>
    </source>
</evidence>
<dbReference type="InterPro" id="IPR051223">
    <property type="entry name" value="Polycystin"/>
</dbReference>
<sequence length="172" mass="19351">MFSILQLAASKGKSVGFKSSFFGTFSANVLFIPPEPIDFVSIFLNFNERLLQTPHSLAASAGLIIIFLLLSIPLARLDRKDALLWSYLPLIDDNHAAGFIYEIAVFTDVRSSKRFTSKPYFSLKGEDGETGTRVLLDGIRQVIIQIQSIIMASTKIFYTKINNYIKCLFRIM</sequence>
<accession>A0ABQ9E0M0</accession>
<gene>
    <name evidence="2" type="ORF">KUTeg_023078</name>
</gene>
<proteinExistence type="predicted"/>
<dbReference type="Proteomes" id="UP001217089">
    <property type="component" value="Unassembled WGS sequence"/>
</dbReference>